<gene>
    <name evidence="2" type="ORF">EV148_102494</name>
</gene>
<dbReference type="InterPro" id="IPR046748">
    <property type="entry name" value="HipA_2"/>
</dbReference>
<proteinExistence type="predicted"/>
<feature type="domain" description="HipA-like kinase" evidence="1">
    <location>
        <begin position="23"/>
        <end position="232"/>
    </location>
</feature>
<reference evidence="2 3" key="1">
    <citation type="journal article" date="2015" name="Stand. Genomic Sci.">
        <title>Genomic Encyclopedia of Bacterial and Archaeal Type Strains, Phase III: the genomes of soil and plant-associated and newly described type strains.</title>
        <authorList>
            <person name="Whitman W.B."/>
            <person name="Woyke T."/>
            <person name="Klenk H.P."/>
            <person name="Zhou Y."/>
            <person name="Lilburn T.G."/>
            <person name="Beck B.J."/>
            <person name="De Vos P."/>
            <person name="Vandamme P."/>
            <person name="Eisen J.A."/>
            <person name="Garrity G."/>
            <person name="Hugenholtz P."/>
            <person name="Kyrpides N.C."/>
        </authorList>
    </citation>
    <scope>NUCLEOTIDE SEQUENCE [LARGE SCALE GENOMIC DNA]</scope>
    <source>
        <strain evidence="2 3">A3</strain>
    </source>
</reference>
<sequence length="266" mass="29320">MPPALIPYPSRMRTITATRYVTPLREGGSLPAIVEGDDMGLYVLKFRGAGQGPKALIAELVAGELARAIGLPVPEIVFVELDPELARTEPDPEIQHLIRASGGLNLALDYLPGSITFDPVVDRPDAALASAIVWFDAFVTNVDRTPRNTNLLVWHRKLWLIDHGAALYFHHAWDGYPARAGDPFTRIRDHVLLPFATQLREADARLVTLLSHDVIENVVARIPDAWLGGDAPFADAAAHRAAYADYLCRRLEAPRAFVEEALRARV</sequence>
<dbReference type="AlphaFoldDB" id="A0A4R2IHG0"/>
<evidence type="ECO:0000313" key="2">
    <source>
        <dbReference type="EMBL" id="TCO42135.1"/>
    </source>
</evidence>
<name>A0A4R2IHG0_9GAMM</name>
<comment type="caution">
    <text evidence="2">The sequence shown here is derived from an EMBL/GenBank/DDBJ whole genome shotgun (WGS) entry which is preliminary data.</text>
</comment>
<evidence type="ECO:0000259" key="1">
    <source>
        <dbReference type="Pfam" id="PF20613"/>
    </source>
</evidence>
<keyword evidence="3" id="KW-1185">Reference proteome</keyword>
<accession>A0A4R2IHG0</accession>
<dbReference type="Pfam" id="PF20613">
    <property type="entry name" value="HipA_2"/>
    <property type="match status" value="1"/>
</dbReference>
<protein>
    <recommendedName>
        <fullName evidence="1">HipA-like kinase domain-containing protein</fullName>
    </recommendedName>
</protein>
<dbReference type="Proteomes" id="UP000294862">
    <property type="component" value="Unassembled WGS sequence"/>
</dbReference>
<organism evidence="2 3">
    <name type="scientific">Dokdonella fugitiva</name>
    <dbReference type="NCBI Taxonomy" id="328517"/>
    <lineage>
        <taxon>Bacteria</taxon>
        <taxon>Pseudomonadati</taxon>
        <taxon>Pseudomonadota</taxon>
        <taxon>Gammaproteobacteria</taxon>
        <taxon>Lysobacterales</taxon>
        <taxon>Rhodanobacteraceae</taxon>
        <taxon>Dokdonella</taxon>
    </lineage>
</organism>
<evidence type="ECO:0000313" key="3">
    <source>
        <dbReference type="Proteomes" id="UP000294862"/>
    </source>
</evidence>
<dbReference type="EMBL" id="SLWQ01000002">
    <property type="protein sequence ID" value="TCO42135.1"/>
    <property type="molecule type" value="Genomic_DNA"/>
</dbReference>